<organism evidence="2 3">
    <name type="scientific">Clavelina lepadiformis</name>
    <name type="common">Light-bulb sea squirt</name>
    <name type="synonym">Ascidia lepadiformis</name>
    <dbReference type="NCBI Taxonomy" id="159417"/>
    <lineage>
        <taxon>Eukaryota</taxon>
        <taxon>Metazoa</taxon>
        <taxon>Chordata</taxon>
        <taxon>Tunicata</taxon>
        <taxon>Ascidiacea</taxon>
        <taxon>Aplousobranchia</taxon>
        <taxon>Clavelinidae</taxon>
        <taxon>Clavelina</taxon>
    </lineage>
</organism>
<feature type="compositionally biased region" description="Basic and acidic residues" evidence="1">
    <location>
        <begin position="14"/>
        <end position="38"/>
    </location>
</feature>
<evidence type="ECO:0000256" key="1">
    <source>
        <dbReference type="SAM" id="MobiDB-lite"/>
    </source>
</evidence>
<gene>
    <name evidence="2" type="ORF">CVLEPA_LOCUS21333</name>
</gene>
<feature type="compositionally biased region" description="Acidic residues" evidence="1">
    <location>
        <begin position="69"/>
        <end position="85"/>
    </location>
</feature>
<accession>A0ABP0GEC8</accession>
<evidence type="ECO:0000313" key="3">
    <source>
        <dbReference type="Proteomes" id="UP001642483"/>
    </source>
</evidence>
<proteinExistence type="predicted"/>
<protein>
    <submittedName>
        <fullName evidence="2">Uncharacterized protein</fullName>
    </submittedName>
</protein>
<evidence type="ECO:0000313" key="2">
    <source>
        <dbReference type="EMBL" id="CAK8689313.1"/>
    </source>
</evidence>
<name>A0ABP0GEC8_CLALP</name>
<keyword evidence="3" id="KW-1185">Reference proteome</keyword>
<sequence>MLKPTSQMQQPEVTDSHEEGKEAVAEPAKPEEQEKDSQEVEQVVAGGEDVEMTEVTQEQACTEPLVERDEGETQDEDNEGEPVAT</sequence>
<feature type="region of interest" description="Disordered" evidence="1">
    <location>
        <begin position="1"/>
        <end position="85"/>
    </location>
</feature>
<dbReference type="Proteomes" id="UP001642483">
    <property type="component" value="Unassembled WGS sequence"/>
</dbReference>
<comment type="caution">
    <text evidence="2">The sequence shown here is derived from an EMBL/GenBank/DDBJ whole genome shotgun (WGS) entry which is preliminary data.</text>
</comment>
<feature type="compositionally biased region" description="Polar residues" evidence="1">
    <location>
        <begin position="1"/>
        <end position="13"/>
    </location>
</feature>
<dbReference type="EMBL" id="CAWYQH010000108">
    <property type="protein sequence ID" value="CAK8689313.1"/>
    <property type="molecule type" value="Genomic_DNA"/>
</dbReference>
<reference evidence="2 3" key="1">
    <citation type="submission" date="2024-02" db="EMBL/GenBank/DDBJ databases">
        <authorList>
            <person name="Daric V."/>
            <person name="Darras S."/>
        </authorList>
    </citation>
    <scope>NUCLEOTIDE SEQUENCE [LARGE SCALE GENOMIC DNA]</scope>
</reference>